<dbReference type="InterPro" id="IPR019019">
    <property type="entry name" value="H-type_lectin_domain"/>
</dbReference>
<protein>
    <recommendedName>
        <fullName evidence="2">H-type lectin domain-containing protein</fullName>
    </recommendedName>
</protein>
<dbReference type="AlphaFoldDB" id="A0A8S1R5F1"/>
<name>A0A8S1R5F1_9CILI</name>
<dbReference type="GO" id="GO:0007155">
    <property type="term" value="P:cell adhesion"/>
    <property type="evidence" value="ECO:0007669"/>
    <property type="project" value="InterPro"/>
</dbReference>
<feature type="chain" id="PRO_5035781742" description="H-type lectin domain-containing protein" evidence="1">
    <location>
        <begin position="20"/>
        <end position="422"/>
    </location>
</feature>
<comment type="caution">
    <text evidence="3">The sequence shown here is derived from an EMBL/GenBank/DDBJ whole genome shotgun (WGS) entry which is preliminary data.</text>
</comment>
<keyword evidence="1" id="KW-0732">Signal</keyword>
<accession>A0A8S1R5F1</accession>
<evidence type="ECO:0000259" key="2">
    <source>
        <dbReference type="Pfam" id="PF09458"/>
    </source>
</evidence>
<gene>
    <name evidence="3" type="ORF">PSON_ATCC_30995.1.T1370134</name>
</gene>
<dbReference type="Pfam" id="PF09458">
    <property type="entry name" value="H_lectin"/>
    <property type="match status" value="1"/>
</dbReference>
<evidence type="ECO:0000256" key="1">
    <source>
        <dbReference type="SAM" id="SignalP"/>
    </source>
</evidence>
<reference evidence="3" key="1">
    <citation type="submission" date="2021-01" db="EMBL/GenBank/DDBJ databases">
        <authorList>
            <consortium name="Genoscope - CEA"/>
            <person name="William W."/>
        </authorList>
    </citation>
    <scope>NUCLEOTIDE SEQUENCE</scope>
</reference>
<feature type="domain" description="H-type lectin" evidence="2">
    <location>
        <begin position="48"/>
        <end position="111"/>
    </location>
</feature>
<organism evidence="3 4">
    <name type="scientific">Paramecium sonneborni</name>
    <dbReference type="NCBI Taxonomy" id="65129"/>
    <lineage>
        <taxon>Eukaryota</taxon>
        <taxon>Sar</taxon>
        <taxon>Alveolata</taxon>
        <taxon>Ciliophora</taxon>
        <taxon>Intramacronucleata</taxon>
        <taxon>Oligohymenophorea</taxon>
        <taxon>Peniculida</taxon>
        <taxon>Parameciidae</taxon>
        <taxon>Paramecium</taxon>
    </lineage>
</organism>
<sequence length="422" mass="48102">MNSSLVFFLIITHLNPTLGYIKYDTGYFKQMDYRVAGFACMNSFSKSYTIAFSGTFLNIPQVFLILDDFDLHWGTQEYQLSITSITLTNFDVFIKCIAEEVYIMFIRWYAIDDNRIQVINSFNLADPPTSKIFNHQLPNAVSAIVSPISLSLIGQLDFVSSVSQLTSTTVTISISYVAGKFENLKQLGYQIILGSNEMLNIIETKVITQIYNSGEFARQKNSWLLVPVVGLQYSILNQTIRIRKVFTYTTTTASFSFTETIMCPNTFQIVWMTYITYKAMECQGMRISSKFNCEASARGPFYIQIEETNQIFNSIGVFSTTISSIYTSLQINIIAKCQNDKNMSSKFHKCNSCTSDQQTYFFNHYCIPNINQISYFTRFNIVESVNQQLSITITDTSCLIAQVFDNLVISNTNIVDVKLVQF</sequence>
<dbReference type="EMBL" id="CAJJDN010000137">
    <property type="protein sequence ID" value="CAD8122312.1"/>
    <property type="molecule type" value="Genomic_DNA"/>
</dbReference>
<dbReference type="Proteomes" id="UP000692954">
    <property type="component" value="Unassembled WGS sequence"/>
</dbReference>
<evidence type="ECO:0000313" key="3">
    <source>
        <dbReference type="EMBL" id="CAD8122312.1"/>
    </source>
</evidence>
<dbReference type="GO" id="GO:0030246">
    <property type="term" value="F:carbohydrate binding"/>
    <property type="evidence" value="ECO:0007669"/>
    <property type="project" value="InterPro"/>
</dbReference>
<keyword evidence="4" id="KW-1185">Reference proteome</keyword>
<evidence type="ECO:0000313" key="4">
    <source>
        <dbReference type="Proteomes" id="UP000692954"/>
    </source>
</evidence>
<feature type="signal peptide" evidence="1">
    <location>
        <begin position="1"/>
        <end position="19"/>
    </location>
</feature>
<proteinExistence type="predicted"/>